<keyword evidence="1" id="KW-0472">Membrane</keyword>
<keyword evidence="1" id="KW-0812">Transmembrane</keyword>
<protein>
    <submittedName>
        <fullName evidence="2">Uncharacterized protein</fullName>
    </submittedName>
</protein>
<organism evidence="2 3">
    <name type="scientific">Papaver atlanticum</name>
    <dbReference type="NCBI Taxonomy" id="357466"/>
    <lineage>
        <taxon>Eukaryota</taxon>
        <taxon>Viridiplantae</taxon>
        <taxon>Streptophyta</taxon>
        <taxon>Embryophyta</taxon>
        <taxon>Tracheophyta</taxon>
        <taxon>Spermatophyta</taxon>
        <taxon>Magnoliopsida</taxon>
        <taxon>Ranunculales</taxon>
        <taxon>Papaveraceae</taxon>
        <taxon>Papaveroideae</taxon>
        <taxon>Papaver</taxon>
    </lineage>
</organism>
<sequence>MKVRVLLGFQSPQTVDLKLSPIKHILIGSYKQLVDMVVKETERQKPEKLAVCICTTVFFIPFGFFAADPGRTLGLTVVGTEGCSRSTIRIQNTLNLLIQKDIFAAGTDTSASTTE</sequence>
<evidence type="ECO:0000313" key="3">
    <source>
        <dbReference type="Proteomes" id="UP001202328"/>
    </source>
</evidence>
<evidence type="ECO:0000256" key="1">
    <source>
        <dbReference type="SAM" id="Phobius"/>
    </source>
</evidence>
<keyword evidence="1" id="KW-1133">Transmembrane helix</keyword>
<name>A0AAD4T9S2_9MAGN</name>
<keyword evidence="3" id="KW-1185">Reference proteome</keyword>
<feature type="transmembrane region" description="Helical" evidence="1">
    <location>
        <begin position="49"/>
        <end position="67"/>
    </location>
</feature>
<gene>
    <name evidence="2" type="ORF">MKW98_023215</name>
</gene>
<comment type="caution">
    <text evidence="2">The sequence shown here is derived from an EMBL/GenBank/DDBJ whole genome shotgun (WGS) entry which is preliminary data.</text>
</comment>
<reference evidence="2" key="1">
    <citation type="submission" date="2022-04" db="EMBL/GenBank/DDBJ databases">
        <title>A functionally conserved STORR gene fusion in Papaver species that diverged 16.8 million years ago.</title>
        <authorList>
            <person name="Catania T."/>
        </authorList>
    </citation>
    <scope>NUCLEOTIDE SEQUENCE</scope>
    <source>
        <strain evidence="2">S-188037</strain>
    </source>
</reference>
<evidence type="ECO:0000313" key="2">
    <source>
        <dbReference type="EMBL" id="KAI3949278.1"/>
    </source>
</evidence>
<dbReference type="EMBL" id="JAJJMB010003142">
    <property type="protein sequence ID" value="KAI3949278.1"/>
    <property type="molecule type" value="Genomic_DNA"/>
</dbReference>
<dbReference type="Proteomes" id="UP001202328">
    <property type="component" value="Unassembled WGS sequence"/>
</dbReference>
<dbReference type="AlphaFoldDB" id="A0AAD4T9S2"/>
<proteinExistence type="predicted"/>
<accession>A0AAD4T9S2</accession>